<dbReference type="AlphaFoldDB" id="A0A449ADI6"/>
<evidence type="ECO:0000313" key="4">
    <source>
        <dbReference type="EMBL" id="VEU63037.1"/>
    </source>
</evidence>
<dbReference type="RefSeq" id="WP_129621231.1">
    <property type="nucleotide sequence ID" value="NZ_LR214972.1"/>
</dbReference>
<feature type="chain" id="PRO_5019119418" description="Lipoprotein" evidence="3">
    <location>
        <begin position="23"/>
        <end position="549"/>
    </location>
</feature>
<gene>
    <name evidence="4" type="ORF">NCTC10118_00261</name>
</gene>
<proteinExistence type="predicted"/>
<evidence type="ECO:0000256" key="2">
    <source>
        <dbReference type="SAM" id="MobiDB-lite"/>
    </source>
</evidence>
<keyword evidence="5" id="KW-1185">Reference proteome</keyword>
<name>A0A449ADI6_9BACT</name>
<organism evidence="4 5">
    <name type="scientific">Mycoplasmopsis bovirhinis</name>
    <dbReference type="NCBI Taxonomy" id="29553"/>
    <lineage>
        <taxon>Bacteria</taxon>
        <taxon>Bacillati</taxon>
        <taxon>Mycoplasmatota</taxon>
        <taxon>Mycoplasmoidales</taxon>
        <taxon>Metamycoplasmataceae</taxon>
        <taxon>Mycoplasmopsis</taxon>
    </lineage>
</organism>
<accession>A0A449ADI6</accession>
<feature type="signal peptide" evidence="3">
    <location>
        <begin position="1"/>
        <end position="22"/>
    </location>
</feature>
<feature type="region of interest" description="Disordered" evidence="2">
    <location>
        <begin position="101"/>
        <end position="142"/>
    </location>
</feature>
<keyword evidence="3" id="KW-0732">Signal</keyword>
<evidence type="ECO:0000256" key="1">
    <source>
        <dbReference type="SAM" id="Coils"/>
    </source>
</evidence>
<dbReference type="Proteomes" id="UP000289952">
    <property type="component" value="Chromosome"/>
</dbReference>
<evidence type="ECO:0000313" key="5">
    <source>
        <dbReference type="Proteomes" id="UP000289952"/>
    </source>
</evidence>
<reference evidence="4 5" key="1">
    <citation type="submission" date="2019-01" db="EMBL/GenBank/DDBJ databases">
        <authorList>
            <consortium name="Pathogen Informatics"/>
        </authorList>
    </citation>
    <scope>NUCLEOTIDE SEQUENCE [LARGE SCALE GENOMIC DNA]</scope>
    <source>
        <strain evidence="4 5">NCTC10118</strain>
    </source>
</reference>
<dbReference type="EMBL" id="LR214972">
    <property type="protein sequence ID" value="VEU63037.1"/>
    <property type="molecule type" value="Genomic_DNA"/>
</dbReference>
<keyword evidence="1" id="KW-0175">Coiled coil</keyword>
<protein>
    <recommendedName>
        <fullName evidence="6">Lipoprotein</fullName>
    </recommendedName>
</protein>
<evidence type="ECO:0008006" key="6">
    <source>
        <dbReference type="Google" id="ProtNLM"/>
    </source>
</evidence>
<evidence type="ECO:0000256" key="3">
    <source>
        <dbReference type="SAM" id="SignalP"/>
    </source>
</evidence>
<feature type="coiled-coil region" evidence="1">
    <location>
        <begin position="176"/>
        <end position="203"/>
    </location>
</feature>
<sequence>MKKKLLYLLSATSVLAPLVAVSCGQKTPEKPVDPVDANANVFKQTHAIVLSKNESNIAATDEARVNAALSAYGNLSDAVKAKLTSQKTLLDKLSAKIAQLKQANAKGQTTPTPNPTPGKVDPGTRGGQDNTSSNEPAAVTSLKNEVRTLLGELPTRNPKRVEVERTLNQTNNQASLEALKTELTTLKTELNEAYTKLQQALNAKLPNGNGFKTRTLNLVTLKSSEADEVSELEILTSDVEKEVAKLKQGVETLKSELKYFHKDSQFKKDKETEFEKELSTQTYLTDTSQLNDKLTEIRNTYVSENNNKLTEYFNEGPENTKYSKNTLVKENDVKQEIVRHFVTGKKGATTLSSLPAYDNSKQDWWKVDTTNPTKIIGNSKNDSSSNTNTVTYHLVERSSGQSASNATYEQSRIKAIATMTLIDADSTSTNGSNHVDRNPYMIQNLKVDKERSGKNFTFEGTAKASKNLNVLTDNNLDQQNRIEQWEHVGLDLDNKLVFYKTNPTAATQVTTQSDSQSTTNDTEAVEAEWSKVELYVRTSGSNKNFGNGK</sequence>
<dbReference type="PROSITE" id="PS51257">
    <property type="entry name" value="PROKAR_LIPOPROTEIN"/>
    <property type="match status" value="1"/>
</dbReference>